<sequence>MRKVSQISAVLRLASSSSKRSRHTNVCRSYCTPPNPTPSGPLTSYSKLVEQGRLQHDPYQEKVASAFQNLFGRLEHFEKEMEDYHQFNKRSTSCHVTLL</sequence>
<dbReference type="Proteomes" id="UP000028999">
    <property type="component" value="Unassembled WGS sequence"/>
</dbReference>
<dbReference type="PaxDb" id="3708-A0A078FE64"/>
<dbReference type="STRING" id="3708.A0A078FE64"/>
<name>A0A078FE64_BRANA</name>
<proteinExistence type="predicted"/>
<dbReference type="Gramene" id="CDY11526">
    <property type="protein sequence ID" value="CDY11526"/>
    <property type="gene ID" value="GSBRNA2T00049609001"/>
</dbReference>
<reference evidence="2 3" key="1">
    <citation type="journal article" date="2014" name="Science">
        <title>Plant genetics. Early allopolyploid evolution in the post-Neolithic Brassica napus oilseed genome.</title>
        <authorList>
            <person name="Chalhoub B."/>
            <person name="Denoeud F."/>
            <person name="Liu S."/>
            <person name="Parkin I.A."/>
            <person name="Tang H."/>
            <person name="Wang X."/>
            <person name="Chiquet J."/>
            <person name="Belcram H."/>
            <person name="Tong C."/>
            <person name="Samans B."/>
            <person name="Correa M."/>
            <person name="Da Silva C."/>
            <person name="Just J."/>
            <person name="Falentin C."/>
            <person name="Koh C.S."/>
            <person name="Le Clainche I."/>
            <person name="Bernard M."/>
            <person name="Bento P."/>
            <person name="Noel B."/>
            <person name="Labadie K."/>
            <person name="Alberti A."/>
            <person name="Charles M."/>
            <person name="Arnaud D."/>
            <person name="Guo H."/>
            <person name="Daviaud C."/>
            <person name="Alamery S."/>
            <person name="Jabbari K."/>
            <person name="Zhao M."/>
            <person name="Edger P.P."/>
            <person name="Chelaifa H."/>
            <person name="Tack D."/>
            <person name="Lassalle G."/>
            <person name="Mestiri I."/>
            <person name="Schnel N."/>
            <person name="Le Paslier M.C."/>
            <person name="Fan G."/>
            <person name="Renault V."/>
            <person name="Bayer P.E."/>
            <person name="Golicz A.A."/>
            <person name="Manoli S."/>
            <person name="Lee T.H."/>
            <person name="Thi V.H."/>
            <person name="Chalabi S."/>
            <person name="Hu Q."/>
            <person name="Fan C."/>
            <person name="Tollenaere R."/>
            <person name="Lu Y."/>
            <person name="Battail C."/>
            <person name="Shen J."/>
            <person name="Sidebottom C.H."/>
            <person name="Wang X."/>
            <person name="Canaguier A."/>
            <person name="Chauveau A."/>
            <person name="Berard A."/>
            <person name="Deniot G."/>
            <person name="Guan M."/>
            <person name="Liu Z."/>
            <person name="Sun F."/>
            <person name="Lim Y.P."/>
            <person name="Lyons E."/>
            <person name="Town C.D."/>
            <person name="Bancroft I."/>
            <person name="Wang X."/>
            <person name="Meng J."/>
            <person name="Ma J."/>
            <person name="Pires J.C."/>
            <person name="King G.J."/>
            <person name="Brunel D."/>
            <person name="Delourme R."/>
            <person name="Renard M."/>
            <person name="Aury J.M."/>
            <person name="Adams K.L."/>
            <person name="Batley J."/>
            <person name="Snowdon R.J."/>
            <person name="Tost J."/>
            <person name="Edwards D."/>
            <person name="Zhou Y."/>
            <person name="Hua W."/>
            <person name="Sharpe A.G."/>
            <person name="Paterson A.H."/>
            <person name="Guan C."/>
            <person name="Wincker P."/>
        </authorList>
    </citation>
    <scope>NUCLEOTIDE SEQUENCE [LARGE SCALE GENOMIC DNA]</scope>
    <source>
        <strain evidence="3">cv. Darmor-bzh</strain>
    </source>
</reference>
<accession>A0A078FE64</accession>
<evidence type="ECO:0000313" key="2">
    <source>
        <dbReference type="EMBL" id="CDY11526.1"/>
    </source>
</evidence>
<gene>
    <name evidence="2" type="primary">BnaA09g40920D</name>
    <name evidence="2" type="ORF">GSBRNA2T00049609001</name>
</gene>
<feature type="region of interest" description="Disordered" evidence="1">
    <location>
        <begin position="15"/>
        <end position="42"/>
    </location>
</feature>
<evidence type="ECO:0000313" key="3">
    <source>
        <dbReference type="Proteomes" id="UP000028999"/>
    </source>
</evidence>
<dbReference type="EMBL" id="LK032011">
    <property type="protein sequence ID" value="CDY11526.1"/>
    <property type="molecule type" value="Genomic_DNA"/>
</dbReference>
<organism evidence="2 3">
    <name type="scientific">Brassica napus</name>
    <name type="common">Rape</name>
    <dbReference type="NCBI Taxonomy" id="3708"/>
    <lineage>
        <taxon>Eukaryota</taxon>
        <taxon>Viridiplantae</taxon>
        <taxon>Streptophyta</taxon>
        <taxon>Embryophyta</taxon>
        <taxon>Tracheophyta</taxon>
        <taxon>Spermatophyta</taxon>
        <taxon>Magnoliopsida</taxon>
        <taxon>eudicotyledons</taxon>
        <taxon>Gunneridae</taxon>
        <taxon>Pentapetalae</taxon>
        <taxon>rosids</taxon>
        <taxon>malvids</taxon>
        <taxon>Brassicales</taxon>
        <taxon>Brassicaceae</taxon>
        <taxon>Brassiceae</taxon>
        <taxon>Brassica</taxon>
    </lineage>
</organism>
<evidence type="ECO:0000256" key="1">
    <source>
        <dbReference type="SAM" id="MobiDB-lite"/>
    </source>
</evidence>
<keyword evidence="3" id="KW-1185">Reference proteome</keyword>
<protein>
    <submittedName>
        <fullName evidence="2">BnaA09g40920D protein</fullName>
    </submittedName>
</protein>
<dbReference type="AlphaFoldDB" id="A0A078FE64"/>